<sequence length="80" mass="9018">MRNITKLVTLEYVGLSHFNAELFLCGNVGGTFIHVCLSKAKFFCVMEPLEMLALPGLFKQQLAFKEPQSIHKLDRSSKTT</sequence>
<dbReference type="AlphaFoldDB" id="A0A4Y1QY24"/>
<evidence type="ECO:0000313" key="1">
    <source>
        <dbReference type="EMBL" id="BBG96728.1"/>
    </source>
</evidence>
<gene>
    <name evidence="1" type="ORF">Prudu_005616</name>
</gene>
<proteinExistence type="predicted"/>
<dbReference type="EMBL" id="AP019298">
    <property type="protein sequence ID" value="BBG96728.1"/>
    <property type="molecule type" value="Genomic_DNA"/>
</dbReference>
<name>A0A4Y1QY24_PRUDU</name>
<reference evidence="1" key="1">
    <citation type="journal article" date="2019" name="Science">
        <title>Mutation of a bHLH transcription factor allowed almond domestication.</title>
        <authorList>
            <person name="Sanchez-Perez R."/>
            <person name="Pavan S."/>
            <person name="Mazzeo R."/>
            <person name="Moldovan C."/>
            <person name="Aiese Cigliano R."/>
            <person name="Del Cueto J."/>
            <person name="Ricciardi F."/>
            <person name="Lotti C."/>
            <person name="Ricciardi L."/>
            <person name="Dicenta F."/>
            <person name="Lopez-Marques R.L."/>
            <person name="Lindberg Moller B."/>
        </authorList>
    </citation>
    <scope>NUCLEOTIDE SEQUENCE</scope>
</reference>
<protein>
    <submittedName>
        <fullName evidence="1">Uncharacterized protein</fullName>
    </submittedName>
</protein>
<accession>A0A4Y1QY24</accession>
<organism evidence="1">
    <name type="scientific">Prunus dulcis</name>
    <name type="common">Almond</name>
    <name type="synonym">Amygdalus dulcis</name>
    <dbReference type="NCBI Taxonomy" id="3755"/>
    <lineage>
        <taxon>Eukaryota</taxon>
        <taxon>Viridiplantae</taxon>
        <taxon>Streptophyta</taxon>
        <taxon>Embryophyta</taxon>
        <taxon>Tracheophyta</taxon>
        <taxon>Spermatophyta</taxon>
        <taxon>Magnoliopsida</taxon>
        <taxon>eudicotyledons</taxon>
        <taxon>Gunneridae</taxon>
        <taxon>Pentapetalae</taxon>
        <taxon>rosids</taxon>
        <taxon>fabids</taxon>
        <taxon>Rosales</taxon>
        <taxon>Rosaceae</taxon>
        <taxon>Amygdaloideae</taxon>
        <taxon>Amygdaleae</taxon>
        <taxon>Prunus</taxon>
    </lineage>
</organism>